<dbReference type="GO" id="GO:0006779">
    <property type="term" value="P:porphyrin-containing compound biosynthetic process"/>
    <property type="evidence" value="ECO:0007669"/>
    <property type="project" value="InterPro"/>
</dbReference>
<keyword evidence="3" id="KW-0408">Iron</keyword>
<dbReference type="InterPro" id="IPR034505">
    <property type="entry name" value="Coproporphyrinogen-III_oxidase"/>
</dbReference>
<keyword evidence="3" id="KW-0479">Metal-binding</keyword>
<evidence type="ECO:0000256" key="2">
    <source>
        <dbReference type="ARBA" id="ARBA00017228"/>
    </source>
</evidence>
<dbReference type="InterPro" id="IPR023404">
    <property type="entry name" value="rSAM_horseshoe"/>
</dbReference>
<name>A0A1D2LDX4_BROTH</name>
<evidence type="ECO:0000313" key="7">
    <source>
        <dbReference type="Proteomes" id="UP000243591"/>
    </source>
</evidence>
<dbReference type="InterPro" id="IPR058240">
    <property type="entry name" value="rSAM_sf"/>
</dbReference>
<comment type="subcellular location">
    <subcellularLocation>
        <location evidence="3">Cytoplasm</location>
    </subcellularLocation>
</comment>
<dbReference type="PANTHER" id="PTHR13932">
    <property type="entry name" value="COPROPORPHYRINIGEN III OXIDASE"/>
    <property type="match status" value="1"/>
</dbReference>
<dbReference type="SMART" id="SM00729">
    <property type="entry name" value="Elp3"/>
    <property type="match status" value="1"/>
</dbReference>
<evidence type="ECO:0000313" key="5">
    <source>
        <dbReference type="EMBL" id="ATF26619.1"/>
    </source>
</evidence>
<dbReference type="CDD" id="cd01335">
    <property type="entry name" value="Radical_SAM"/>
    <property type="match status" value="1"/>
</dbReference>
<dbReference type="AlphaFoldDB" id="A0A1D2LDX4"/>
<evidence type="ECO:0000259" key="4">
    <source>
        <dbReference type="PROSITE" id="PS51918"/>
    </source>
</evidence>
<evidence type="ECO:0000256" key="1">
    <source>
        <dbReference type="ARBA" id="ARBA00006100"/>
    </source>
</evidence>
<keyword evidence="3" id="KW-0143">Chaperone</keyword>
<keyword evidence="3" id="KW-0949">S-adenosyl-L-methionine</keyword>
<dbReference type="PANTHER" id="PTHR13932:SF5">
    <property type="entry name" value="RADICAL S-ADENOSYL METHIONINE DOMAIN-CONTAINING PROTEIN 1, MITOCHONDRIAL"/>
    <property type="match status" value="1"/>
</dbReference>
<dbReference type="GeneID" id="66536667"/>
<accession>A0A1D2LDX4</accession>
<dbReference type="SFLD" id="SFLDG01065">
    <property type="entry name" value="anaerobic_coproporphyrinogen-I"/>
    <property type="match status" value="1"/>
</dbReference>
<reference evidence="8" key="3">
    <citation type="submission" date="2018-04" db="EMBL/GenBank/DDBJ databases">
        <authorList>
            <person name="Illikoud N."/>
        </authorList>
    </citation>
    <scope>NUCLEOTIDE SEQUENCE [LARGE SCALE GENOMIC DNA]</scope>
</reference>
<proteinExistence type="inferred from homology"/>
<gene>
    <name evidence="6" type="primary">hemN</name>
    <name evidence="6" type="ORF">BTBSAS_230018</name>
    <name evidence="5" type="ORF">CNY62_09605</name>
</gene>
<keyword evidence="3" id="KW-0411">Iron-sulfur</keyword>
<dbReference type="InterPro" id="IPR006638">
    <property type="entry name" value="Elp3/MiaA/NifB-like_rSAM"/>
</dbReference>
<dbReference type="Pfam" id="PF04055">
    <property type="entry name" value="Radical_SAM"/>
    <property type="match status" value="1"/>
</dbReference>
<dbReference type="Proteomes" id="UP000270190">
    <property type="component" value="Unassembled WGS sequence"/>
</dbReference>
<evidence type="ECO:0000256" key="3">
    <source>
        <dbReference type="RuleBase" id="RU364116"/>
    </source>
</evidence>
<dbReference type="OrthoDB" id="9808022at2"/>
<dbReference type="SUPFAM" id="SSF102114">
    <property type="entry name" value="Radical SAM enzymes"/>
    <property type="match status" value="1"/>
</dbReference>
<keyword evidence="3" id="KW-0349">Heme</keyword>
<dbReference type="NCBIfam" id="TIGR00539">
    <property type="entry name" value="hemN_rel"/>
    <property type="match status" value="1"/>
</dbReference>
<dbReference type="GO" id="GO:0051539">
    <property type="term" value="F:4 iron, 4 sulfur cluster binding"/>
    <property type="evidence" value="ECO:0007669"/>
    <property type="project" value="UniProtKB-UniRule"/>
</dbReference>
<dbReference type="SFLD" id="SFLDF00288">
    <property type="entry name" value="HemN-like__clustered_with_nucl"/>
    <property type="match status" value="1"/>
</dbReference>
<dbReference type="GO" id="GO:0004109">
    <property type="term" value="F:coproporphyrinogen oxidase activity"/>
    <property type="evidence" value="ECO:0007669"/>
    <property type="project" value="InterPro"/>
</dbReference>
<evidence type="ECO:0000313" key="8">
    <source>
        <dbReference type="Proteomes" id="UP000270190"/>
    </source>
</evidence>
<sequence length="379" mass="43293">MTAVYIHIPFCEHICYYCDFNKVFLEGQPVDQYIDTLLLEMKMRLEERPVENVETIFVGGGTPTTLTPKQLDKLCGGIRELLPYDEATGEFSFEANPGDLSLDKLEVMRQHGVNRLSMGVQSFNQDLLKKIGRIHTVADVYQSVKNAHQVGFENISIDLIFSLPGQTEEDFKDTLSKALALDLPHYSAYSLIVEPKTIFYNLMQKGKLILPGQDAEANMYGYLMDTMAAHGRQQYEISNFCKPGYESRHNITYWANEEYYGFGAGAHGFLGDTRYSNAGPLKKYMTPLEAGELPTFQTKDLGLNEHIEEEMFLGLRRTKGVSISHFKEKFGKDMFDVYHEPINRFVDKGLMQVEGDQVKLSRQGRFLGNVVFRDFLFER</sequence>
<dbReference type="EMBL" id="CP023483">
    <property type="protein sequence ID" value="ATF26619.1"/>
    <property type="molecule type" value="Genomic_DNA"/>
</dbReference>
<dbReference type="InterPro" id="IPR010723">
    <property type="entry name" value="HemN_C"/>
</dbReference>
<reference evidence="6" key="2">
    <citation type="submission" date="2018-04" db="EMBL/GenBank/DDBJ databases">
        <authorList>
            <person name="Go L.Y."/>
            <person name="Mitchell J.A."/>
        </authorList>
    </citation>
    <scope>NUCLEOTIDE SEQUENCE</scope>
    <source>
        <strain evidence="6">BSAS1 3</strain>
    </source>
</reference>
<dbReference type="EMBL" id="OUNC01000016">
    <property type="protein sequence ID" value="SPP28560.1"/>
    <property type="molecule type" value="Genomic_DNA"/>
</dbReference>
<dbReference type="Pfam" id="PF06969">
    <property type="entry name" value="HemN_C"/>
    <property type="match status" value="1"/>
</dbReference>
<dbReference type="PROSITE" id="PS51918">
    <property type="entry name" value="RADICAL_SAM"/>
    <property type="match status" value="1"/>
</dbReference>
<dbReference type="Proteomes" id="UP000243591">
    <property type="component" value="Chromosome"/>
</dbReference>
<keyword evidence="3" id="KW-0963">Cytoplasm</keyword>
<evidence type="ECO:0000313" key="6">
    <source>
        <dbReference type="EMBL" id="SPP28560.1"/>
    </source>
</evidence>
<dbReference type="SFLD" id="SFLDS00029">
    <property type="entry name" value="Radical_SAM"/>
    <property type="match status" value="1"/>
</dbReference>
<reference evidence="5 7" key="1">
    <citation type="submission" date="2017-09" db="EMBL/GenBank/DDBJ databases">
        <title>Complete Genome Sequences of Two Strains of the Meat Spoilage Bacterium Brochothrix thermosphacta Isolated from Ground Chicken.</title>
        <authorList>
            <person name="Paoli G.C."/>
            <person name="Wijey C."/>
            <person name="Chen C.-Y."/>
            <person name="Nguyen L."/>
            <person name="Yan X."/>
            <person name="Irwin P.L."/>
        </authorList>
    </citation>
    <scope>NUCLEOTIDE SEQUENCE [LARGE SCALE GENOMIC DNA]</scope>
    <source>
        <strain evidence="5 7">BI</strain>
    </source>
</reference>
<keyword evidence="3" id="KW-0004">4Fe-4S</keyword>
<organism evidence="5 7">
    <name type="scientific">Brochothrix thermosphacta</name>
    <name type="common">Microbacterium thermosphactum</name>
    <dbReference type="NCBI Taxonomy" id="2756"/>
    <lineage>
        <taxon>Bacteria</taxon>
        <taxon>Bacillati</taxon>
        <taxon>Bacillota</taxon>
        <taxon>Bacilli</taxon>
        <taxon>Bacillales</taxon>
        <taxon>Listeriaceae</taxon>
        <taxon>Brochothrix</taxon>
    </lineage>
</organism>
<protein>
    <recommendedName>
        <fullName evidence="2 3">Heme chaperone HemW</fullName>
    </recommendedName>
</protein>
<dbReference type="GO" id="GO:0046872">
    <property type="term" value="F:metal ion binding"/>
    <property type="evidence" value="ECO:0007669"/>
    <property type="project" value="UniProtKB-UniRule"/>
</dbReference>
<dbReference type="KEGG" id="bths:CNY62_09605"/>
<keyword evidence="7" id="KW-1185">Reference proteome</keyword>
<dbReference type="SFLD" id="SFLDF00562">
    <property type="entry name" value="HemN-like__clustered_with_heat"/>
    <property type="match status" value="1"/>
</dbReference>
<dbReference type="SFLD" id="SFLDG01082">
    <property type="entry name" value="B12-binding_domain_containing"/>
    <property type="match status" value="1"/>
</dbReference>
<keyword evidence="6" id="KW-0560">Oxidoreductase</keyword>
<comment type="function">
    <text evidence="3">Probably acts as a heme chaperone, transferring heme to an unknown acceptor. Binds one molecule of heme per monomer, possibly covalently. Binds 1 [4Fe-4S] cluster. The cluster is coordinated with 3 cysteines and an exchangeable S-adenosyl-L-methionine.</text>
</comment>
<dbReference type="InterPro" id="IPR004559">
    <property type="entry name" value="HemW-like"/>
</dbReference>
<dbReference type="InterPro" id="IPR007197">
    <property type="entry name" value="rSAM"/>
</dbReference>
<dbReference type="RefSeq" id="WP_069118885.1">
    <property type="nucleotide sequence ID" value="NZ_CBCPIX010000004.1"/>
</dbReference>
<feature type="domain" description="Radical SAM core" evidence="4">
    <location>
        <begin position="1"/>
        <end position="233"/>
    </location>
</feature>
<dbReference type="STRING" id="2756.BFR44_11190"/>
<comment type="similarity">
    <text evidence="1">Belongs to the anaerobic coproporphyrinogen-III oxidase family. HemW subfamily.</text>
</comment>
<dbReference type="GO" id="GO:0005737">
    <property type="term" value="C:cytoplasm"/>
    <property type="evidence" value="ECO:0007669"/>
    <property type="project" value="UniProtKB-SubCell"/>
</dbReference>
<dbReference type="Gene3D" id="3.80.30.20">
    <property type="entry name" value="tm_1862 like domain"/>
    <property type="match status" value="1"/>
</dbReference>